<feature type="transmembrane region" description="Helical" evidence="2">
    <location>
        <begin position="125"/>
        <end position="145"/>
    </location>
</feature>
<keyword evidence="2" id="KW-0472">Membrane</keyword>
<name>A0ABD2WFK4_9HYME</name>
<proteinExistence type="predicted"/>
<reference evidence="3 4" key="1">
    <citation type="journal article" date="2024" name="bioRxiv">
        <title>A reference genome for Trichogramma kaykai: A tiny desert-dwelling parasitoid wasp with competing sex-ratio distorters.</title>
        <authorList>
            <person name="Culotta J."/>
            <person name="Lindsey A.R."/>
        </authorList>
    </citation>
    <scope>NUCLEOTIDE SEQUENCE [LARGE SCALE GENOMIC DNA]</scope>
    <source>
        <strain evidence="3 4">KSX58</strain>
    </source>
</reference>
<dbReference type="EMBL" id="JBJJXI010000111">
    <property type="protein sequence ID" value="KAL3391331.1"/>
    <property type="molecule type" value="Genomic_DNA"/>
</dbReference>
<sequence length="224" mass="25258">MAVSTSTNGKQNLNEDLTEETVEEKEDSKEESESNPVAKNDKPPPIFMNGVQNVNPLKIKLNEIAGDDFYIKILSNNSVKIDHAGFFFLRLPIARQHYLQARNFQANDLAQIVDEGSKCGEDVTLLGNIACMYSMNVVTFLRLAWRHRSTSNSSSNYRVSLRCMFLISLMSTSYVLSSLFRRLMRFSVTTFCSSSCTQSLSGCLTKLCWFSYFCRSFSPTALVS</sequence>
<protein>
    <submittedName>
        <fullName evidence="3">Uncharacterized protein</fullName>
    </submittedName>
</protein>
<organism evidence="3 4">
    <name type="scientific">Trichogramma kaykai</name>
    <dbReference type="NCBI Taxonomy" id="54128"/>
    <lineage>
        <taxon>Eukaryota</taxon>
        <taxon>Metazoa</taxon>
        <taxon>Ecdysozoa</taxon>
        <taxon>Arthropoda</taxon>
        <taxon>Hexapoda</taxon>
        <taxon>Insecta</taxon>
        <taxon>Pterygota</taxon>
        <taxon>Neoptera</taxon>
        <taxon>Endopterygota</taxon>
        <taxon>Hymenoptera</taxon>
        <taxon>Apocrita</taxon>
        <taxon>Proctotrupomorpha</taxon>
        <taxon>Chalcidoidea</taxon>
        <taxon>Trichogrammatidae</taxon>
        <taxon>Trichogramma</taxon>
    </lineage>
</organism>
<evidence type="ECO:0000256" key="2">
    <source>
        <dbReference type="SAM" id="Phobius"/>
    </source>
</evidence>
<keyword evidence="2" id="KW-0812">Transmembrane</keyword>
<feature type="compositionally biased region" description="Acidic residues" evidence="1">
    <location>
        <begin position="16"/>
        <end position="25"/>
    </location>
</feature>
<gene>
    <name evidence="3" type="ORF">TKK_014052</name>
</gene>
<comment type="caution">
    <text evidence="3">The sequence shown here is derived from an EMBL/GenBank/DDBJ whole genome shotgun (WGS) entry which is preliminary data.</text>
</comment>
<keyword evidence="4" id="KW-1185">Reference proteome</keyword>
<evidence type="ECO:0000313" key="3">
    <source>
        <dbReference type="EMBL" id="KAL3391331.1"/>
    </source>
</evidence>
<keyword evidence="2" id="KW-1133">Transmembrane helix</keyword>
<evidence type="ECO:0000313" key="4">
    <source>
        <dbReference type="Proteomes" id="UP001627154"/>
    </source>
</evidence>
<dbReference type="Proteomes" id="UP001627154">
    <property type="component" value="Unassembled WGS sequence"/>
</dbReference>
<evidence type="ECO:0000256" key="1">
    <source>
        <dbReference type="SAM" id="MobiDB-lite"/>
    </source>
</evidence>
<feature type="compositionally biased region" description="Polar residues" evidence="1">
    <location>
        <begin position="1"/>
        <end position="11"/>
    </location>
</feature>
<accession>A0ABD2WFK4</accession>
<dbReference type="AlphaFoldDB" id="A0ABD2WFK4"/>
<feature type="region of interest" description="Disordered" evidence="1">
    <location>
        <begin position="1"/>
        <end position="47"/>
    </location>
</feature>
<feature type="transmembrane region" description="Helical" evidence="2">
    <location>
        <begin position="157"/>
        <end position="176"/>
    </location>
</feature>